<reference evidence="1 2" key="1">
    <citation type="submission" date="2024-09" db="EMBL/GenBank/DDBJ databases">
        <title>The Natural Products Discovery Center: Release of the First 8490 Sequenced Strains for Exploring Actinobacteria Biosynthetic Diversity.</title>
        <authorList>
            <person name="Kalkreuter E."/>
            <person name="Kautsar S.A."/>
            <person name="Yang D."/>
            <person name="Bader C.D."/>
            <person name="Teijaro C.N."/>
            <person name="Fluegel L."/>
            <person name="Davis C.M."/>
            <person name="Simpson J.R."/>
            <person name="Lauterbach L."/>
            <person name="Steele A.D."/>
            <person name="Gui C."/>
            <person name="Meng S."/>
            <person name="Li G."/>
            <person name="Viehrig K."/>
            <person name="Ye F."/>
            <person name="Su P."/>
            <person name="Kiefer A.F."/>
            <person name="Nichols A."/>
            <person name="Cepeda A.J."/>
            <person name="Yan W."/>
            <person name="Fan B."/>
            <person name="Jiang Y."/>
            <person name="Adhikari A."/>
            <person name="Zheng C.-J."/>
            <person name="Schuster L."/>
            <person name="Cowan T.M."/>
            <person name="Smanski M.J."/>
            <person name="Chevrette M.G."/>
            <person name="De Carvalho L.P.S."/>
            <person name="Shen B."/>
        </authorList>
    </citation>
    <scope>NUCLEOTIDE SEQUENCE [LARGE SCALE GENOMIC DNA]</scope>
    <source>
        <strain evidence="1 2">NPDC058753</strain>
    </source>
</reference>
<dbReference type="SUPFAM" id="SSF47413">
    <property type="entry name" value="lambda repressor-like DNA-binding domains"/>
    <property type="match status" value="1"/>
</dbReference>
<gene>
    <name evidence="1" type="ORF">ACFW6T_21085</name>
</gene>
<dbReference type="Gene3D" id="2.30.110.10">
    <property type="entry name" value="Electron Transport, Fmn-binding Protein, Chain A"/>
    <property type="match status" value="1"/>
</dbReference>
<dbReference type="CDD" id="cd00093">
    <property type="entry name" value="HTH_XRE"/>
    <property type="match status" value="1"/>
</dbReference>
<name>A0ABW6GPE9_9ACTN</name>
<evidence type="ECO:0000313" key="1">
    <source>
        <dbReference type="EMBL" id="MFE1354484.1"/>
    </source>
</evidence>
<dbReference type="InterPro" id="IPR001387">
    <property type="entry name" value="Cro/C1-type_HTH"/>
</dbReference>
<dbReference type="InterPro" id="IPR010982">
    <property type="entry name" value="Lambda_DNA-bd_dom_sf"/>
</dbReference>
<dbReference type="EMBL" id="JBHYPX010000044">
    <property type="protein sequence ID" value="MFE1354484.1"/>
    <property type="molecule type" value="Genomic_DNA"/>
</dbReference>
<organism evidence="1 2">
    <name type="scientific">Kitasatospora phosalacinea</name>
    <dbReference type="NCBI Taxonomy" id="2065"/>
    <lineage>
        <taxon>Bacteria</taxon>
        <taxon>Bacillati</taxon>
        <taxon>Actinomycetota</taxon>
        <taxon>Actinomycetes</taxon>
        <taxon>Kitasatosporales</taxon>
        <taxon>Streptomycetaceae</taxon>
        <taxon>Kitasatospora</taxon>
    </lineage>
</organism>
<evidence type="ECO:0000313" key="2">
    <source>
        <dbReference type="Proteomes" id="UP001599542"/>
    </source>
</evidence>
<dbReference type="SUPFAM" id="SSF50475">
    <property type="entry name" value="FMN-binding split barrel"/>
    <property type="match status" value="1"/>
</dbReference>
<accession>A0ABW6GPE9</accession>
<dbReference type="Proteomes" id="UP001599542">
    <property type="component" value="Unassembled WGS sequence"/>
</dbReference>
<dbReference type="Pfam" id="PF12900">
    <property type="entry name" value="Pyridox_ox_2"/>
    <property type="match status" value="1"/>
</dbReference>
<protein>
    <submittedName>
        <fullName evidence="1">Helix-turn-helix domain-containing protein</fullName>
    </submittedName>
</protein>
<dbReference type="InterPro" id="IPR024747">
    <property type="entry name" value="Pyridox_Oxase-rel"/>
</dbReference>
<dbReference type="RefSeq" id="WP_380321348.1">
    <property type="nucleotide sequence ID" value="NZ_JBHYPW010000014.1"/>
</dbReference>
<dbReference type="InterPro" id="IPR012349">
    <property type="entry name" value="Split_barrel_FMN-bd"/>
</dbReference>
<proteinExistence type="predicted"/>
<sequence length="221" mass="23172">MTTEHAPAPTLATAIARRCADRLADLGLTEAQAAAKAGMSTAYLHRVLELGPAFDPPALLRLAAVLGLAYEELVAGRPAERAATARPDGPALVGPPVLGELGVAECWQRLGVGGLGRIARTGPDGPVVRPVGYLVHEHTVLYRTTGDGALAPGPGGDAAFEVDRADRELHEGWSVLMVGPLEYVTEPGLLAELPKPPGHGRWVRLTPTTVTGRSIRAARRE</sequence>
<comment type="caution">
    <text evidence="1">The sequence shown here is derived from an EMBL/GenBank/DDBJ whole genome shotgun (WGS) entry which is preliminary data.</text>
</comment>
<keyword evidence="2" id="KW-1185">Reference proteome</keyword>